<dbReference type="InterPro" id="IPR032387">
    <property type="entry name" value="ACAS_N"/>
</dbReference>
<evidence type="ECO:0000256" key="4">
    <source>
        <dbReference type="ARBA" id="ARBA00022840"/>
    </source>
</evidence>
<sequence length="695" mass="76684">MSALSMPQNNDVQDCPTPTSQPQPGRQKLWTPSPQRVQDSVLHRYQQWLAEEHGVSTGDYLELWDWSIENLDQFWDTVWEFFEVRGDRGDGPVRQGQMPGVRWFSGAQINYAENTLRHATVCGGTLGDQEALVGLHEDQSWRDSLTWDELAGQVGALAAQLKEFGVGPGDRVSAVLPNIPQTAVALLATTSIGAVWSVVNTDFGATGIRDRFAQIEPTVLITVDSYQFNGRARNQLGSLEELLEALPTVEHHILVDQEQTTAHKHTSGEIPAGRLTGHSRLYSQIVAEPKTPEFTRVEFNEPLWILYSSGTTGRPKGIVHSHGGIVLEQFKSNGLQYDVRSGDRIYFSAATTWVMWNLMVESLALGATVITYDGAPAYGAADRQLEIVSRERATLYGTGAAVLAMIEKSGARPAEQHDFSALRTILSSGSPLPDTTWDWVYEHISADLRLGSDSGGTDISSGFIGSNPFDPVWKGELISPYLGVAADTYDDVGRPVTGEVGELVVTEPMPSMPIMLWNDPEMTRCRETYFDSFEGVWRQGDWVTQLPERHFIIHGRSDATINRGGIRMGSADICQIVDEVPGVQASMVIGVELPGGGYHMPLFVVPQEGVHVDCTLRDAIILDIRRELSARYVPDEIIAAPDVPRTRTGKLMEVPVKKVFQGRAPESIDREAASDPEVLAWYLQKGTEFQRSRSG</sequence>
<dbReference type="PANTHER" id="PTHR42921">
    <property type="entry name" value="ACETOACETYL-COA SYNTHETASE"/>
    <property type="match status" value="1"/>
</dbReference>
<feature type="domain" description="AMP-binding enzyme C-terminal" evidence="7">
    <location>
        <begin position="576"/>
        <end position="650"/>
    </location>
</feature>
<dbReference type="InterPro" id="IPR045851">
    <property type="entry name" value="AMP-bd_C_sf"/>
</dbReference>
<dbReference type="Proteomes" id="UP000633136">
    <property type="component" value="Unassembled WGS sequence"/>
</dbReference>
<dbReference type="InterPro" id="IPR042099">
    <property type="entry name" value="ANL_N_sf"/>
</dbReference>
<proteinExistence type="inferred from homology"/>
<feature type="region of interest" description="Disordered" evidence="5">
    <location>
        <begin position="1"/>
        <end position="34"/>
    </location>
</feature>
<keyword evidence="10" id="KW-1185">Reference proteome</keyword>
<dbReference type="GO" id="GO:0006629">
    <property type="term" value="P:lipid metabolic process"/>
    <property type="evidence" value="ECO:0007669"/>
    <property type="project" value="InterPro"/>
</dbReference>
<dbReference type="InterPro" id="IPR020845">
    <property type="entry name" value="AMP-binding_CS"/>
</dbReference>
<dbReference type="Pfam" id="PF16177">
    <property type="entry name" value="ACAS_N"/>
    <property type="match status" value="1"/>
</dbReference>
<feature type="domain" description="AMP-dependent synthetase/ligase" evidence="6">
    <location>
        <begin position="128"/>
        <end position="508"/>
    </location>
</feature>
<evidence type="ECO:0000256" key="3">
    <source>
        <dbReference type="ARBA" id="ARBA00022741"/>
    </source>
</evidence>
<dbReference type="AlphaFoldDB" id="A0A917END0"/>
<comment type="similarity">
    <text evidence="1">Belongs to the ATP-dependent AMP-binding enzyme family.</text>
</comment>
<dbReference type="Gene3D" id="3.30.300.30">
    <property type="match status" value="1"/>
</dbReference>
<dbReference type="PROSITE" id="PS00455">
    <property type="entry name" value="AMP_BINDING"/>
    <property type="match status" value="1"/>
</dbReference>
<dbReference type="SUPFAM" id="SSF56801">
    <property type="entry name" value="Acetyl-CoA synthetase-like"/>
    <property type="match status" value="1"/>
</dbReference>
<dbReference type="NCBIfam" id="TIGR01217">
    <property type="entry name" value="ac_ac_CoA_syn"/>
    <property type="match status" value="1"/>
</dbReference>
<evidence type="ECO:0000259" key="8">
    <source>
        <dbReference type="Pfam" id="PF16177"/>
    </source>
</evidence>
<accession>A0A917END0</accession>
<evidence type="ECO:0000256" key="1">
    <source>
        <dbReference type="ARBA" id="ARBA00006432"/>
    </source>
</evidence>
<dbReference type="InterPro" id="IPR025110">
    <property type="entry name" value="AMP-bd_C"/>
</dbReference>
<dbReference type="InterPro" id="IPR005914">
    <property type="entry name" value="Acac_CoA_synth"/>
</dbReference>
<evidence type="ECO:0000259" key="6">
    <source>
        <dbReference type="Pfam" id="PF00501"/>
    </source>
</evidence>
<dbReference type="RefSeq" id="WP_229658842.1">
    <property type="nucleotide sequence ID" value="NZ_BMIS01000004.1"/>
</dbReference>
<dbReference type="Gene3D" id="3.40.50.12780">
    <property type="entry name" value="N-terminal domain of ligase-like"/>
    <property type="match status" value="1"/>
</dbReference>
<evidence type="ECO:0000313" key="9">
    <source>
        <dbReference type="EMBL" id="GGE66418.1"/>
    </source>
</evidence>
<dbReference type="EMBL" id="BMIS01000004">
    <property type="protein sequence ID" value="GGE66418.1"/>
    <property type="molecule type" value="Genomic_DNA"/>
</dbReference>
<reference evidence="9" key="2">
    <citation type="submission" date="2020-09" db="EMBL/GenBank/DDBJ databases">
        <authorList>
            <person name="Sun Q."/>
            <person name="Zhou Y."/>
        </authorList>
    </citation>
    <scope>NUCLEOTIDE SEQUENCE</scope>
    <source>
        <strain evidence="9">CGMCC 1.15388</strain>
    </source>
</reference>
<gene>
    <name evidence="9" type="ORF">GCM10011401_12130</name>
</gene>
<dbReference type="InterPro" id="IPR000873">
    <property type="entry name" value="AMP-dep_synth/lig_dom"/>
</dbReference>
<dbReference type="NCBIfam" id="NF002937">
    <property type="entry name" value="PRK03584.1"/>
    <property type="match status" value="1"/>
</dbReference>
<dbReference type="Pfam" id="PF00501">
    <property type="entry name" value="AMP-binding"/>
    <property type="match status" value="1"/>
</dbReference>
<reference evidence="9" key="1">
    <citation type="journal article" date="2014" name="Int. J. Syst. Evol. Microbiol.">
        <title>Complete genome sequence of Corynebacterium casei LMG S-19264T (=DSM 44701T), isolated from a smear-ripened cheese.</title>
        <authorList>
            <consortium name="US DOE Joint Genome Institute (JGI-PGF)"/>
            <person name="Walter F."/>
            <person name="Albersmeier A."/>
            <person name="Kalinowski J."/>
            <person name="Ruckert C."/>
        </authorList>
    </citation>
    <scope>NUCLEOTIDE SEQUENCE</scope>
    <source>
        <strain evidence="9">CGMCC 1.15388</strain>
    </source>
</reference>
<name>A0A917END0_9MICC</name>
<feature type="domain" description="Acetyl-coenzyme A synthetase N-terminal" evidence="8">
    <location>
        <begin position="60"/>
        <end position="114"/>
    </location>
</feature>
<keyword evidence="4" id="KW-0067">ATP-binding</keyword>
<dbReference type="GO" id="GO:0030729">
    <property type="term" value="F:acetoacetate-CoA ligase activity"/>
    <property type="evidence" value="ECO:0007669"/>
    <property type="project" value="InterPro"/>
</dbReference>
<protein>
    <submittedName>
        <fullName evidence="9">Acetoacetyl-CoA synthetase</fullName>
    </submittedName>
</protein>
<keyword evidence="2" id="KW-0436">Ligase</keyword>
<organism evidence="9 10">
    <name type="scientific">Nesterenkonia cremea</name>
    <dbReference type="NCBI Taxonomy" id="1882340"/>
    <lineage>
        <taxon>Bacteria</taxon>
        <taxon>Bacillati</taxon>
        <taxon>Actinomycetota</taxon>
        <taxon>Actinomycetes</taxon>
        <taxon>Micrococcales</taxon>
        <taxon>Micrococcaceae</taxon>
        <taxon>Nesterenkonia</taxon>
    </lineage>
</organism>
<dbReference type="PANTHER" id="PTHR42921:SF1">
    <property type="entry name" value="ACETOACETYL-COA SYNTHETASE"/>
    <property type="match status" value="1"/>
</dbReference>
<evidence type="ECO:0000313" key="10">
    <source>
        <dbReference type="Proteomes" id="UP000633136"/>
    </source>
</evidence>
<evidence type="ECO:0000256" key="5">
    <source>
        <dbReference type="SAM" id="MobiDB-lite"/>
    </source>
</evidence>
<comment type="caution">
    <text evidence="9">The sequence shown here is derived from an EMBL/GenBank/DDBJ whole genome shotgun (WGS) entry which is preliminary data.</text>
</comment>
<evidence type="ECO:0000259" key="7">
    <source>
        <dbReference type="Pfam" id="PF13193"/>
    </source>
</evidence>
<dbReference type="GO" id="GO:0005524">
    <property type="term" value="F:ATP binding"/>
    <property type="evidence" value="ECO:0007669"/>
    <property type="project" value="UniProtKB-KW"/>
</dbReference>
<keyword evidence="3" id="KW-0547">Nucleotide-binding</keyword>
<evidence type="ECO:0000256" key="2">
    <source>
        <dbReference type="ARBA" id="ARBA00022598"/>
    </source>
</evidence>
<dbReference type="Pfam" id="PF13193">
    <property type="entry name" value="AMP-binding_C"/>
    <property type="match status" value="1"/>
</dbReference>